<name>A0ABP8RBN6_9MYCO</name>
<dbReference type="RefSeq" id="WP_264046849.1">
    <property type="nucleotide sequence ID" value="NZ_BAABGF010000009.1"/>
</dbReference>
<dbReference type="InterPro" id="IPR010310">
    <property type="entry name" value="T7SS_ESAT-6-like"/>
</dbReference>
<protein>
    <recommendedName>
        <fullName evidence="1">ESAT-6-like protein</fullName>
    </recommendedName>
</protein>
<dbReference type="SUPFAM" id="SSF140453">
    <property type="entry name" value="EsxAB dimer-like"/>
    <property type="match status" value="1"/>
</dbReference>
<comment type="similarity">
    <text evidence="1">Belongs to the WXG100 family.</text>
</comment>
<dbReference type="Proteomes" id="UP001501417">
    <property type="component" value="Unassembled WGS sequence"/>
</dbReference>
<accession>A0ABP8RBN6</accession>
<proteinExistence type="inferred from homology"/>
<comment type="caution">
    <text evidence="2">The sequence shown here is derived from an EMBL/GenBank/DDBJ whole genome shotgun (WGS) entry which is preliminary data.</text>
</comment>
<evidence type="ECO:0000256" key="1">
    <source>
        <dbReference type="RuleBase" id="RU362001"/>
    </source>
</evidence>
<sequence length="104" mass="11052">MAANELRVYCAELTHASKATTNAADEIEGLRRKLGTQMGDLGRTWTGQAATAYLNVWADIDEECGAMLADLRWIGESLSAAAAAYAHMEANGANAFHSIKPPGV</sequence>
<dbReference type="EMBL" id="BAABGF010000009">
    <property type="protein sequence ID" value="GAA4534761.1"/>
    <property type="molecule type" value="Genomic_DNA"/>
</dbReference>
<dbReference type="InterPro" id="IPR036689">
    <property type="entry name" value="ESAT-6-like_sf"/>
</dbReference>
<reference evidence="3" key="1">
    <citation type="journal article" date="2019" name="Int. J. Syst. Evol. Microbiol.">
        <title>The Global Catalogue of Microorganisms (GCM) 10K type strain sequencing project: providing services to taxonomists for standard genome sequencing and annotation.</title>
        <authorList>
            <consortium name="The Broad Institute Genomics Platform"/>
            <consortium name="The Broad Institute Genome Sequencing Center for Infectious Disease"/>
            <person name="Wu L."/>
            <person name="Ma J."/>
        </authorList>
    </citation>
    <scope>NUCLEOTIDE SEQUENCE [LARGE SCALE GENOMIC DNA]</scope>
    <source>
        <strain evidence="3">JCM 17782</strain>
    </source>
</reference>
<evidence type="ECO:0000313" key="2">
    <source>
        <dbReference type="EMBL" id="GAA4534761.1"/>
    </source>
</evidence>
<gene>
    <name evidence="2" type="ORF">GCM10023161_07250</name>
</gene>
<evidence type="ECO:0000313" key="3">
    <source>
        <dbReference type="Proteomes" id="UP001501417"/>
    </source>
</evidence>
<keyword evidence="3" id="KW-1185">Reference proteome</keyword>
<dbReference type="Gene3D" id="1.10.287.1060">
    <property type="entry name" value="ESAT-6-like"/>
    <property type="match status" value="1"/>
</dbReference>
<dbReference type="Pfam" id="PF06013">
    <property type="entry name" value="WXG100"/>
    <property type="match status" value="1"/>
</dbReference>
<organism evidence="2 3">
    <name type="scientific">Mycobacterium paraffinicum</name>
    <dbReference type="NCBI Taxonomy" id="53378"/>
    <lineage>
        <taxon>Bacteria</taxon>
        <taxon>Bacillati</taxon>
        <taxon>Actinomycetota</taxon>
        <taxon>Actinomycetes</taxon>
        <taxon>Mycobacteriales</taxon>
        <taxon>Mycobacteriaceae</taxon>
        <taxon>Mycobacterium</taxon>
    </lineage>
</organism>
<dbReference type="NCBIfam" id="TIGR03930">
    <property type="entry name" value="WXG100_ESAT6"/>
    <property type="match status" value="1"/>
</dbReference>